<protein>
    <submittedName>
        <fullName evidence="10">Multidrug efflux RND transporter permease subunit</fullName>
    </submittedName>
</protein>
<feature type="transmembrane region" description="Helical" evidence="9">
    <location>
        <begin position="440"/>
        <end position="460"/>
    </location>
</feature>
<gene>
    <name evidence="10" type="ORF">FDQ92_06650</name>
</gene>
<dbReference type="Gene3D" id="3.30.70.1430">
    <property type="entry name" value="Multidrug efflux transporter AcrB pore domain"/>
    <property type="match status" value="2"/>
</dbReference>
<keyword evidence="8 9" id="KW-0472">Membrane</keyword>
<keyword evidence="7 9" id="KW-1133">Transmembrane helix</keyword>
<evidence type="ECO:0000256" key="6">
    <source>
        <dbReference type="ARBA" id="ARBA00022692"/>
    </source>
</evidence>
<feature type="transmembrane region" description="Helical" evidence="9">
    <location>
        <begin position="368"/>
        <end position="391"/>
    </location>
</feature>
<keyword evidence="4" id="KW-1003">Cell membrane</keyword>
<dbReference type="Gene3D" id="3.30.2090.10">
    <property type="entry name" value="Multidrug efflux transporter AcrB TolC docking domain, DN and DC subdomains"/>
    <property type="match status" value="2"/>
</dbReference>
<dbReference type="InterPro" id="IPR027463">
    <property type="entry name" value="AcrB_DN_DC_subdom"/>
</dbReference>
<dbReference type="KEGG" id="dax:FDQ92_06650"/>
<sequence>MFSRIFIERPRLAMVISIVITLAGLIAIFNIPVDELPNITPPVVHVSTVYPGANAEVVRDTVAAPIEQEVNGVENMLYMESTCADDGSYSLQVTFSVDSNPDIDQVNVQNRLQLAQSRLPQEVLDQGIDVRRRSEDMLGVITFISPRRTLDRLFISNYIDRTIKDALLRIRGVSDVFIFGEYTYSMRIWLDPDRLAALQMGPDDVVQAVRRQNIQATLGSVGTAPASPGQELQYTLKARGRLETPEEFEDIVIRSNEQGGLVRIKDVGRVELGSESYGTQASIDNRPSLGVAVYKASDANALNTMNAVREELKHQAELMPEDMDYLVMYDTTDYVRQTIKEIAFTLVMTFVLVVLVIFTFLQNVRATIIPTAAIPVSIIGTFAVMLALGFSANTINLFALILAIGVVVDDAIVVVENVYRIQEEEGLSPKEATIKAMGEITGPIVATTLVLLAVFVPIIFMPGITGGLYKQFGVTLCVSVSISAICSLTLSPALCAVFLKPTEPHRRGPFAWFNRFLGGSRTIYTSMVGWLIRHLAVPVLFFLIIVGAIWFFAGHTPTSFLPIEDKGGFFCDVQLPEGATLERTGQVLTQATEKLLKLEGVEHVLSVGGHSILSGRSENVGFLICDLKHWDERTRPELHLDAMVAKAAMELNAITTASIIPFVPPPIMGLGTTGGFDFRLQALAGQNPAELVAVARGLVAAANQDPSLSRVYTTFTADTPQIFVNLDRTRAEEMGVPVSDVFSVLGHQTGSRYVNDFNLFGRTYDVTVQGQAPYRAKPEDVLDLYVLSDKGKKVPLESLVDLSYILGPKLVQRYNLFSSLDIRGEAAPGYSSGQAMAIMERLAREKLPSGYGFEWSSMSYQEKQASGTVVYLFALAITFAYLFLVGQYESWTLPASVVLSVLVATLGAFIGLWIFGHSLSLYAQIGVVLLVGLAAKNAILIVEFAKDHRTQGASIYEAALGGAGTRFRPVLMTALTFILGVAPLVWATGAGASSRNHIGAVVFAGMVAATSLGIMIIPALYYIFQQLAEKGLTLKWRGRSKQQRQDES</sequence>
<feature type="transmembrane region" description="Helical" evidence="9">
    <location>
        <begin position="970"/>
        <end position="992"/>
    </location>
</feature>
<dbReference type="GO" id="GO:0009636">
    <property type="term" value="P:response to toxic substance"/>
    <property type="evidence" value="ECO:0007669"/>
    <property type="project" value="UniProtKB-ARBA"/>
</dbReference>
<reference evidence="10 11" key="1">
    <citation type="submission" date="2019-05" db="EMBL/GenBank/DDBJ databases">
        <title>The Complete Genome Sequence of the n-alkane-degrading Desulfoglaeba alkanexedens ALDC reveals multiple alkylsuccinate synthase gene clusters.</title>
        <authorList>
            <person name="Callaghan A.V."/>
            <person name="Davidova I.A."/>
            <person name="Duncan K.E."/>
            <person name="Morris B."/>
            <person name="McInerney M.J."/>
        </authorList>
    </citation>
    <scope>NUCLEOTIDE SEQUENCE [LARGE SCALE GENOMIC DNA]</scope>
    <source>
        <strain evidence="10 11">ALDC</strain>
    </source>
</reference>
<dbReference type="Gene3D" id="3.30.70.1320">
    <property type="entry name" value="Multidrug efflux transporter AcrB pore domain like"/>
    <property type="match status" value="1"/>
</dbReference>
<dbReference type="EMBL" id="CP040098">
    <property type="protein sequence ID" value="QCQ21884.1"/>
    <property type="molecule type" value="Genomic_DNA"/>
</dbReference>
<accession>A0A4P8L2E8</accession>
<dbReference type="NCBIfam" id="NF000282">
    <property type="entry name" value="RND_permease_1"/>
    <property type="match status" value="1"/>
</dbReference>
<keyword evidence="5" id="KW-0997">Cell inner membrane</keyword>
<dbReference type="Gene3D" id="3.30.70.1440">
    <property type="entry name" value="Multidrug efflux transporter AcrB pore domain"/>
    <property type="match status" value="1"/>
</dbReference>
<dbReference type="GO" id="GO:0042910">
    <property type="term" value="F:xenobiotic transmembrane transporter activity"/>
    <property type="evidence" value="ECO:0007669"/>
    <property type="project" value="TreeGrafter"/>
</dbReference>
<reference evidence="10 11" key="2">
    <citation type="submission" date="2019-05" db="EMBL/GenBank/DDBJ databases">
        <authorList>
            <person name="Suflita J.M."/>
            <person name="Marks C.R."/>
        </authorList>
    </citation>
    <scope>NUCLEOTIDE SEQUENCE [LARGE SCALE GENOMIC DNA]</scope>
    <source>
        <strain evidence="10 11">ALDC</strain>
    </source>
</reference>
<name>A0A4P8L2E8_9BACT</name>
<evidence type="ECO:0000256" key="3">
    <source>
        <dbReference type="ARBA" id="ARBA00022448"/>
    </source>
</evidence>
<feature type="transmembrane region" description="Helical" evidence="9">
    <location>
        <begin position="865"/>
        <end position="884"/>
    </location>
</feature>
<dbReference type="NCBIfam" id="TIGR00915">
    <property type="entry name" value="2A0602"/>
    <property type="match status" value="1"/>
</dbReference>
<dbReference type="Gene3D" id="1.20.1640.10">
    <property type="entry name" value="Multidrug efflux transporter AcrB transmembrane domain"/>
    <property type="match status" value="2"/>
</dbReference>
<evidence type="ECO:0000256" key="2">
    <source>
        <dbReference type="ARBA" id="ARBA00010942"/>
    </source>
</evidence>
<feature type="transmembrane region" description="Helical" evidence="9">
    <location>
        <begin position="342"/>
        <end position="361"/>
    </location>
</feature>
<feature type="transmembrane region" description="Helical" evidence="9">
    <location>
        <begin position="12"/>
        <end position="33"/>
    </location>
</feature>
<dbReference type="OrthoDB" id="9759330at2"/>
<evidence type="ECO:0000256" key="9">
    <source>
        <dbReference type="SAM" id="Phobius"/>
    </source>
</evidence>
<dbReference type="Proteomes" id="UP000298602">
    <property type="component" value="Chromosome"/>
</dbReference>
<feature type="transmembrane region" description="Helical" evidence="9">
    <location>
        <begin position="998"/>
        <end position="1024"/>
    </location>
</feature>
<evidence type="ECO:0000313" key="10">
    <source>
        <dbReference type="EMBL" id="QCQ21884.1"/>
    </source>
</evidence>
<feature type="transmembrane region" description="Helical" evidence="9">
    <location>
        <begin position="921"/>
        <end position="942"/>
    </location>
</feature>
<evidence type="ECO:0000256" key="5">
    <source>
        <dbReference type="ARBA" id="ARBA00022519"/>
    </source>
</evidence>
<evidence type="ECO:0000256" key="7">
    <source>
        <dbReference type="ARBA" id="ARBA00022989"/>
    </source>
</evidence>
<dbReference type="AlphaFoldDB" id="A0A4P8L2E8"/>
<feature type="transmembrane region" description="Helical" evidence="9">
    <location>
        <begin position="530"/>
        <end position="553"/>
    </location>
</feature>
<dbReference type="InterPro" id="IPR004764">
    <property type="entry name" value="MdtF-like"/>
</dbReference>
<evidence type="ECO:0000256" key="1">
    <source>
        <dbReference type="ARBA" id="ARBA00004429"/>
    </source>
</evidence>
<dbReference type="RefSeq" id="WP_137423853.1">
    <property type="nucleotide sequence ID" value="NZ_CP040098.1"/>
</dbReference>
<dbReference type="PANTHER" id="PTHR32063:SF76">
    <property type="entry name" value="EFFLUX PUMP MEMBRANE TRANSPORTER"/>
    <property type="match status" value="1"/>
</dbReference>
<dbReference type="GO" id="GO:0005886">
    <property type="term" value="C:plasma membrane"/>
    <property type="evidence" value="ECO:0007669"/>
    <property type="project" value="UniProtKB-SubCell"/>
</dbReference>
<evidence type="ECO:0000313" key="11">
    <source>
        <dbReference type="Proteomes" id="UP000298602"/>
    </source>
</evidence>
<feature type="transmembrane region" description="Helical" evidence="9">
    <location>
        <begin position="397"/>
        <end position="419"/>
    </location>
</feature>
<feature type="transmembrane region" description="Helical" evidence="9">
    <location>
        <begin position="891"/>
        <end position="915"/>
    </location>
</feature>
<keyword evidence="6 9" id="KW-0812">Transmembrane</keyword>
<dbReference type="SUPFAM" id="SSF82866">
    <property type="entry name" value="Multidrug efflux transporter AcrB transmembrane domain"/>
    <property type="match status" value="2"/>
</dbReference>
<comment type="similarity">
    <text evidence="2">Belongs to the resistance-nodulation-cell division (RND) (TC 2.A.6) family.</text>
</comment>
<dbReference type="SUPFAM" id="SSF82693">
    <property type="entry name" value="Multidrug efflux transporter AcrB pore domain, PN1, PN2, PC1 and PC2 subdomains"/>
    <property type="match status" value="4"/>
</dbReference>
<dbReference type="FunFam" id="3.30.70.1430:FF:000001">
    <property type="entry name" value="Efflux pump membrane transporter"/>
    <property type="match status" value="1"/>
</dbReference>
<evidence type="ECO:0000256" key="8">
    <source>
        <dbReference type="ARBA" id="ARBA00023136"/>
    </source>
</evidence>
<dbReference type="Pfam" id="PF00873">
    <property type="entry name" value="ACR_tran"/>
    <property type="match status" value="1"/>
</dbReference>
<keyword evidence="3" id="KW-0813">Transport</keyword>
<proteinExistence type="inferred from homology"/>
<organism evidence="10 11">
    <name type="scientific">Desulfoglaeba alkanexedens ALDC</name>
    <dbReference type="NCBI Taxonomy" id="980445"/>
    <lineage>
        <taxon>Bacteria</taxon>
        <taxon>Pseudomonadati</taxon>
        <taxon>Thermodesulfobacteriota</taxon>
        <taxon>Syntrophobacteria</taxon>
        <taxon>Syntrophobacterales</taxon>
        <taxon>Syntrophobacteraceae</taxon>
        <taxon>Desulfoglaeba</taxon>
    </lineage>
</organism>
<dbReference type="FunFam" id="1.20.1640.10:FF:000001">
    <property type="entry name" value="Efflux pump membrane transporter"/>
    <property type="match status" value="1"/>
</dbReference>
<comment type="subcellular location">
    <subcellularLocation>
        <location evidence="1">Cell inner membrane</location>
        <topology evidence="1">Multi-pass membrane protein</topology>
    </subcellularLocation>
</comment>
<dbReference type="SUPFAM" id="SSF82714">
    <property type="entry name" value="Multidrug efflux transporter AcrB TolC docking domain, DN and DC subdomains"/>
    <property type="match status" value="2"/>
</dbReference>
<dbReference type="PANTHER" id="PTHR32063">
    <property type="match status" value="1"/>
</dbReference>
<dbReference type="InterPro" id="IPR001036">
    <property type="entry name" value="Acrflvin-R"/>
</dbReference>
<dbReference type="GO" id="GO:0015562">
    <property type="term" value="F:efflux transmembrane transporter activity"/>
    <property type="evidence" value="ECO:0007669"/>
    <property type="project" value="InterPro"/>
</dbReference>
<keyword evidence="11" id="KW-1185">Reference proteome</keyword>
<evidence type="ECO:0000256" key="4">
    <source>
        <dbReference type="ARBA" id="ARBA00022475"/>
    </source>
</evidence>
<feature type="transmembrane region" description="Helical" evidence="9">
    <location>
        <begin position="472"/>
        <end position="499"/>
    </location>
</feature>
<dbReference type="PRINTS" id="PR00702">
    <property type="entry name" value="ACRIFLAVINRP"/>
</dbReference>